<dbReference type="InterPro" id="IPR012822">
    <property type="entry name" value="SucroseP_synth_GlycoTrfase_dom"/>
</dbReference>
<dbReference type="Pfam" id="PF00862">
    <property type="entry name" value="GT-B_Sucrose_synth"/>
    <property type="match status" value="1"/>
</dbReference>
<dbReference type="NCBIfam" id="TIGR02471">
    <property type="entry name" value="sucr_syn_bact_C"/>
    <property type="match status" value="1"/>
</dbReference>
<dbReference type="InterPro" id="IPR006379">
    <property type="entry name" value="HAD-SF_hydro_IIB"/>
</dbReference>
<evidence type="ECO:0000256" key="2">
    <source>
        <dbReference type="ARBA" id="ARBA00012536"/>
    </source>
</evidence>
<accession>A0A2S8EZQ9</accession>
<dbReference type="EMBL" id="PUIA01000081">
    <property type="protein sequence ID" value="PQO25388.1"/>
    <property type="molecule type" value="Genomic_DNA"/>
</dbReference>
<dbReference type="InterPro" id="IPR023214">
    <property type="entry name" value="HAD_sf"/>
</dbReference>
<evidence type="ECO:0000313" key="10">
    <source>
        <dbReference type="Proteomes" id="UP000240009"/>
    </source>
</evidence>
<dbReference type="PANTHER" id="PTHR46039:SF5">
    <property type="entry name" value="SUCROSE-PHOSPHATE SYNTHASE 3-RELATED"/>
    <property type="match status" value="1"/>
</dbReference>
<dbReference type="Gene3D" id="3.90.1070.10">
    <property type="match status" value="1"/>
</dbReference>
<dbReference type="SUPFAM" id="SSF53756">
    <property type="entry name" value="UDP-Glycosyltransferase/glycogen phosphorylase"/>
    <property type="match status" value="1"/>
</dbReference>
<dbReference type="Gene3D" id="3.40.50.2000">
    <property type="entry name" value="Glycogen Phosphorylase B"/>
    <property type="match status" value="2"/>
</dbReference>
<dbReference type="AlphaFoldDB" id="A0A2S8EZQ9"/>
<dbReference type="Proteomes" id="UP000240009">
    <property type="component" value="Unassembled WGS sequence"/>
</dbReference>
<comment type="similarity">
    <text evidence="1">Belongs to the glycosyltransferase 1 family.</text>
</comment>
<dbReference type="EC" id="2.4.1.14" evidence="2"/>
<dbReference type="NCBIfam" id="TIGR02472">
    <property type="entry name" value="sucr_P_syn_N"/>
    <property type="match status" value="1"/>
</dbReference>
<keyword evidence="3" id="KW-0328">Glycosyltransferase</keyword>
<evidence type="ECO:0000256" key="3">
    <source>
        <dbReference type="ARBA" id="ARBA00022676"/>
    </source>
</evidence>
<dbReference type="Pfam" id="PF00534">
    <property type="entry name" value="Glycos_transf_1"/>
    <property type="match status" value="1"/>
</dbReference>
<evidence type="ECO:0000259" key="7">
    <source>
        <dbReference type="Pfam" id="PF00862"/>
    </source>
</evidence>
<dbReference type="InterPro" id="IPR006380">
    <property type="entry name" value="SPP-like_dom"/>
</dbReference>
<feature type="domain" description="Sucrose phosphatase-like" evidence="8">
    <location>
        <begin position="462"/>
        <end position="697"/>
    </location>
</feature>
<dbReference type="InterPro" id="IPR036412">
    <property type="entry name" value="HAD-like_sf"/>
</dbReference>
<dbReference type="InterPro" id="IPR001296">
    <property type="entry name" value="Glyco_trans_1"/>
</dbReference>
<dbReference type="OrthoDB" id="9781413at2"/>
<keyword evidence="4" id="KW-0808">Transferase</keyword>
<evidence type="ECO:0000313" key="9">
    <source>
        <dbReference type="EMBL" id="PQO25388.1"/>
    </source>
</evidence>
<keyword evidence="9" id="KW-0378">Hydrolase</keyword>
<gene>
    <name evidence="9" type="ORF">C5Y96_23905</name>
</gene>
<dbReference type="InterPro" id="IPR000368">
    <property type="entry name" value="Sucrose_synth_GT-B1"/>
</dbReference>
<feature type="domain" description="Sucrose synthase first GT-B" evidence="7">
    <location>
        <begin position="2"/>
        <end position="205"/>
    </location>
</feature>
<reference evidence="9 10" key="1">
    <citation type="submission" date="2018-02" db="EMBL/GenBank/DDBJ databases">
        <title>Comparative genomes isolates from brazilian mangrove.</title>
        <authorList>
            <person name="Araujo J.E."/>
            <person name="Taketani R.G."/>
            <person name="Silva M.C.P."/>
            <person name="Loureco M.V."/>
            <person name="Andreote F.D."/>
        </authorList>
    </citation>
    <scope>NUCLEOTIDE SEQUENCE [LARGE SCALE GENOMIC DNA]</scope>
    <source>
        <strain evidence="9 10">HEX-2 MGV</strain>
    </source>
</reference>
<dbReference type="Gene3D" id="3.40.50.1000">
    <property type="entry name" value="HAD superfamily/HAD-like"/>
    <property type="match status" value="1"/>
</dbReference>
<dbReference type="SUPFAM" id="SSF56784">
    <property type="entry name" value="HAD-like"/>
    <property type="match status" value="1"/>
</dbReference>
<feature type="domain" description="Glycosyl transferase family 1" evidence="6">
    <location>
        <begin position="244"/>
        <end position="416"/>
    </location>
</feature>
<dbReference type="GO" id="GO:0016791">
    <property type="term" value="F:phosphatase activity"/>
    <property type="evidence" value="ECO:0007669"/>
    <property type="project" value="UniProtKB-ARBA"/>
</dbReference>
<proteinExistence type="inferred from homology"/>
<dbReference type="GO" id="GO:0046524">
    <property type="term" value="F:sucrose-phosphate synthase activity"/>
    <property type="evidence" value="ECO:0007669"/>
    <property type="project" value="UniProtKB-EC"/>
</dbReference>
<dbReference type="PANTHER" id="PTHR46039">
    <property type="entry name" value="SUCROSE-PHOSPHATE SYNTHASE 3-RELATED"/>
    <property type="match status" value="1"/>
</dbReference>
<dbReference type="CDD" id="cd03800">
    <property type="entry name" value="GT4_sucrose_synthase"/>
    <property type="match status" value="1"/>
</dbReference>
<comment type="caution">
    <text evidence="9">The sequence shown here is derived from an EMBL/GenBank/DDBJ whole genome shotgun (WGS) entry which is preliminary data.</text>
</comment>
<comment type="catalytic activity">
    <reaction evidence="5">
        <text>beta-D-fructose 6-phosphate + UDP-alpha-D-glucose = sucrose 6(F)-phosphate + UDP + H(+)</text>
        <dbReference type="Rhea" id="RHEA:22172"/>
        <dbReference type="ChEBI" id="CHEBI:15378"/>
        <dbReference type="ChEBI" id="CHEBI:57634"/>
        <dbReference type="ChEBI" id="CHEBI:57723"/>
        <dbReference type="ChEBI" id="CHEBI:58223"/>
        <dbReference type="ChEBI" id="CHEBI:58885"/>
        <dbReference type="EC" id="2.4.1.14"/>
    </reaction>
</comment>
<dbReference type="InterPro" id="IPR012821">
    <property type="entry name" value="Sucrose_P_synth_Pase-like_dom"/>
</dbReference>
<dbReference type="NCBIfam" id="TIGR01484">
    <property type="entry name" value="HAD-SF-IIB"/>
    <property type="match status" value="1"/>
</dbReference>
<evidence type="ECO:0000256" key="4">
    <source>
        <dbReference type="ARBA" id="ARBA00022679"/>
    </source>
</evidence>
<evidence type="ECO:0000259" key="6">
    <source>
        <dbReference type="Pfam" id="PF00534"/>
    </source>
</evidence>
<evidence type="ECO:0000259" key="8">
    <source>
        <dbReference type="Pfam" id="PF05116"/>
    </source>
</evidence>
<sequence length="710" mass="80378">MKIALISLHGLIRAHDAELGRDADTGGQVKYVLELAAELAKQPGVTEVELLTRQIIDDRVSDDYAQVEEPICENAKIVRIPFGPKRYIRKESLWPYIEFFVDQTLAHFRRAGLPDLIHGHYADAGLAGAQLARLLHIPFVFTGHSLGRVKQERLIAKGKSYEDLERRYKLAQRIEAEEVALETASMVVASTNQEVELQYEKYENYVPDRMEVIPPGVNLQSFSPPSSMDDDYAIGPQIERFLREPTKPPLIAMARPDERKNLEMLVRVYGESERLQELSNLVLIMGTRENLKDLAPAQRRIVEHILGKIDDYDLYGHVSYPKMHTPSDVPDIYRWGAQRRGVFVNPALTEPFGLTLLEAAAASLPIVATNDGGPRDIVANCHNGLLVDPLDGEAIEKALLRMLTEPEQWDEWAEKGLAGATKHYSWANHAKRYWRDINDILDHSAKPVLAHNTKVRRMPNFDRLIITDLDNTLTGDDESLRELLDTVREHDYVGFGISTGRRLDSAMELIEEMNLPRPDLICAGVGTELYYGESLTSDRTWRKQIGLHWTPDEIRTLFEGVDGVFVQKDCQQSEFKISFDVDTSVAPSIPTIKRMLREAGIRARVVFSRNMYLDILPNRGGPGVAVRHVLYKWGFSPEKVLVAGDSGNDEGMLKGRTLGVVVGNYSPELEKLRDWPRIYFAEGHHARGILEGINYYQFLDNITIPNDRNE</sequence>
<evidence type="ECO:0000256" key="5">
    <source>
        <dbReference type="ARBA" id="ARBA00047471"/>
    </source>
</evidence>
<name>A0A2S8EZQ9_9BACT</name>
<organism evidence="9 10">
    <name type="scientific">Blastopirellula marina</name>
    <dbReference type="NCBI Taxonomy" id="124"/>
    <lineage>
        <taxon>Bacteria</taxon>
        <taxon>Pseudomonadati</taxon>
        <taxon>Planctomycetota</taxon>
        <taxon>Planctomycetia</taxon>
        <taxon>Pirellulales</taxon>
        <taxon>Pirellulaceae</taxon>
        <taxon>Blastopirellula</taxon>
    </lineage>
</organism>
<protein>
    <recommendedName>
        <fullName evidence="2">sucrose-phosphate synthase</fullName>
        <ecNumber evidence="2">2.4.1.14</ecNumber>
    </recommendedName>
</protein>
<dbReference type="Pfam" id="PF05116">
    <property type="entry name" value="S6PP"/>
    <property type="match status" value="1"/>
</dbReference>
<evidence type="ECO:0000256" key="1">
    <source>
        <dbReference type="ARBA" id="ARBA00006530"/>
    </source>
</evidence>
<dbReference type="InterPro" id="IPR044161">
    <property type="entry name" value="SPS"/>
</dbReference>
<dbReference type="RefSeq" id="WP_105358703.1">
    <property type="nucleotide sequence ID" value="NZ_PUIA01000081.1"/>
</dbReference>